<keyword evidence="2" id="KW-0496">Mitochondrion</keyword>
<sequence length="47" mass="5263">MANEMEGKELKKKTPKGGSSEVSFRPGRGAWPYLLSHCLHRTFSQQG</sequence>
<proteinExistence type="predicted"/>
<gene>
    <name evidence="2" type="ORF">ABT39_MTgene4978</name>
</gene>
<feature type="region of interest" description="Disordered" evidence="1">
    <location>
        <begin position="1"/>
        <end position="24"/>
    </location>
</feature>
<reference evidence="2" key="1">
    <citation type="journal article" date="2015" name="Genome Biol. Evol.">
        <title>Organellar Genomes of White Spruce (Picea glauca): Assembly and Annotation.</title>
        <authorList>
            <person name="Jackman S.D."/>
            <person name="Warren R.L."/>
            <person name="Gibb E.A."/>
            <person name="Vandervalk B.P."/>
            <person name="Mohamadi H."/>
            <person name="Chu J."/>
            <person name="Raymond A."/>
            <person name="Pleasance S."/>
            <person name="Coope R."/>
            <person name="Wildung M.R."/>
            <person name="Ritland C.E."/>
            <person name="Bousquet J."/>
            <person name="Jones S.J."/>
            <person name="Bohlmann J."/>
            <person name="Birol I."/>
        </authorList>
    </citation>
    <scope>NUCLEOTIDE SEQUENCE [LARGE SCALE GENOMIC DNA]</scope>
    <source>
        <tissue evidence="2">Flushing bud</tissue>
    </source>
</reference>
<evidence type="ECO:0000256" key="1">
    <source>
        <dbReference type="SAM" id="MobiDB-lite"/>
    </source>
</evidence>
<evidence type="ECO:0000313" key="2">
    <source>
        <dbReference type="EMBL" id="KUM47983.1"/>
    </source>
</evidence>
<dbReference type="AlphaFoldDB" id="A0A101LZB3"/>
<comment type="caution">
    <text evidence="2">The sequence shown here is derived from an EMBL/GenBank/DDBJ whole genome shotgun (WGS) entry which is preliminary data.</text>
</comment>
<organism evidence="2">
    <name type="scientific">Picea glauca</name>
    <name type="common">White spruce</name>
    <name type="synonym">Pinus glauca</name>
    <dbReference type="NCBI Taxonomy" id="3330"/>
    <lineage>
        <taxon>Eukaryota</taxon>
        <taxon>Viridiplantae</taxon>
        <taxon>Streptophyta</taxon>
        <taxon>Embryophyta</taxon>
        <taxon>Tracheophyta</taxon>
        <taxon>Spermatophyta</taxon>
        <taxon>Pinopsida</taxon>
        <taxon>Pinidae</taxon>
        <taxon>Conifers I</taxon>
        <taxon>Pinales</taxon>
        <taxon>Pinaceae</taxon>
        <taxon>Picea</taxon>
    </lineage>
</organism>
<accession>A0A101LZB3</accession>
<protein>
    <submittedName>
        <fullName evidence="2">Uncharacterized protein</fullName>
    </submittedName>
</protein>
<dbReference type="EMBL" id="LKAM01000006">
    <property type="protein sequence ID" value="KUM47983.1"/>
    <property type="molecule type" value="Genomic_DNA"/>
</dbReference>
<name>A0A101LZB3_PICGL</name>
<geneLocation type="mitochondrion" evidence="2"/>